<reference evidence="4" key="1">
    <citation type="submission" date="2016-02" db="EMBL/GenBank/DDBJ databases">
        <title>Draft genome sequence of Microdochium bolleyi, a fungal endophyte of beachgrass.</title>
        <authorList>
            <consortium name="DOE Joint Genome Institute"/>
            <person name="David A.S."/>
            <person name="May G."/>
            <person name="Haridas S."/>
            <person name="Lim J."/>
            <person name="Wang M."/>
            <person name="Labutti K."/>
            <person name="Lipzen A."/>
            <person name="Barry K."/>
            <person name="Grigoriev I.V."/>
        </authorList>
    </citation>
    <scope>NUCLEOTIDE SEQUENCE [LARGE SCALE GENOMIC DNA]</scope>
    <source>
        <strain evidence="4">J235TASD1</strain>
    </source>
</reference>
<dbReference type="InterPro" id="IPR000182">
    <property type="entry name" value="GNAT_dom"/>
</dbReference>
<dbReference type="GO" id="GO:0006048">
    <property type="term" value="P:UDP-N-acetylglucosamine biosynthetic process"/>
    <property type="evidence" value="ECO:0007669"/>
    <property type="project" value="UniProtKB-UniPathway"/>
</dbReference>
<dbReference type="OrthoDB" id="2744543at2759"/>
<dbReference type="InParanoid" id="A0A136JH12"/>
<proteinExistence type="predicted"/>
<sequence>MEKAQTLSLDNDFMFVVVVLCKAVQVGGPLDVVIPQTSASPLEKQHPEYAKRPASPLSASPLGLGDCQGQNPHIAPSRTPQLYGVNGYAVVDAGLGCERNWPGTQESGTRPGSCMTKKSIIFDSNVHFGGEQRLYRLDEAEHAARQRIPWESDSSTPKYVARPGMDTTSDAGAAPLPAGYTMQEGYPPLAEYLNLRKASGLTPVSPGQGAMVPGGSWYGVYITVAENDDDTATSNKNGKPIGPQPRKAVAMGRIIGDGGWYFVIADIAVLPDHQRRGLGDAIVKTLVARVNSHAARGQAYVTLTADPPGRKLYARNGFRETMPAGLGMCRLLQVPGREEEAEE</sequence>
<dbReference type="Pfam" id="PF13508">
    <property type="entry name" value="Acetyltransf_7"/>
    <property type="match status" value="1"/>
</dbReference>
<dbReference type="PANTHER" id="PTHR43233">
    <property type="entry name" value="FAMILY N-ACETYLTRANSFERASE, PUTATIVE (AFU_ORTHOLOGUE AFUA_6G03350)-RELATED"/>
    <property type="match status" value="1"/>
</dbReference>
<organism evidence="3 4">
    <name type="scientific">Microdochium bolleyi</name>
    <dbReference type="NCBI Taxonomy" id="196109"/>
    <lineage>
        <taxon>Eukaryota</taxon>
        <taxon>Fungi</taxon>
        <taxon>Dikarya</taxon>
        <taxon>Ascomycota</taxon>
        <taxon>Pezizomycotina</taxon>
        <taxon>Sordariomycetes</taxon>
        <taxon>Xylariomycetidae</taxon>
        <taxon>Xylariales</taxon>
        <taxon>Microdochiaceae</taxon>
        <taxon>Microdochium</taxon>
    </lineage>
</organism>
<protein>
    <recommendedName>
        <fullName evidence="2">N-acetyltransferase domain-containing protein</fullName>
    </recommendedName>
</protein>
<dbReference type="CDD" id="cd04301">
    <property type="entry name" value="NAT_SF"/>
    <property type="match status" value="1"/>
</dbReference>
<evidence type="ECO:0000313" key="4">
    <source>
        <dbReference type="Proteomes" id="UP000070501"/>
    </source>
</evidence>
<dbReference type="EMBL" id="KQ964245">
    <property type="protein sequence ID" value="KXJ96450.1"/>
    <property type="molecule type" value="Genomic_DNA"/>
</dbReference>
<dbReference type="Gene3D" id="3.40.630.30">
    <property type="match status" value="1"/>
</dbReference>
<feature type="region of interest" description="Disordered" evidence="1">
    <location>
        <begin position="42"/>
        <end position="74"/>
    </location>
</feature>
<name>A0A136JH12_9PEZI</name>
<keyword evidence="4" id="KW-1185">Reference proteome</keyword>
<gene>
    <name evidence="3" type="ORF">Micbo1qcDRAFT_191218</name>
</gene>
<evidence type="ECO:0000256" key="1">
    <source>
        <dbReference type="SAM" id="MobiDB-lite"/>
    </source>
</evidence>
<dbReference type="InterPro" id="IPR016181">
    <property type="entry name" value="Acyl_CoA_acyltransferase"/>
</dbReference>
<evidence type="ECO:0000259" key="2">
    <source>
        <dbReference type="PROSITE" id="PS51186"/>
    </source>
</evidence>
<dbReference type="STRING" id="196109.A0A136JH12"/>
<dbReference type="PROSITE" id="PS51186">
    <property type="entry name" value="GNAT"/>
    <property type="match status" value="1"/>
</dbReference>
<feature type="domain" description="N-acetyltransferase" evidence="2">
    <location>
        <begin position="193"/>
        <end position="333"/>
    </location>
</feature>
<dbReference type="SUPFAM" id="SSF55729">
    <property type="entry name" value="Acyl-CoA N-acyltransferases (Nat)"/>
    <property type="match status" value="1"/>
</dbReference>
<dbReference type="UniPathway" id="UPA00113">
    <property type="reaction ID" value="UER00529"/>
</dbReference>
<dbReference type="Proteomes" id="UP000070501">
    <property type="component" value="Unassembled WGS sequence"/>
</dbReference>
<dbReference type="InterPro" id="IPR053144">
    <property type="entry name" value="Acetyltransferase_Butenolide"/>
</dbReference>
<evidence type="ECO:0000313" key="3">
    <source>
        <dbReference type="EMBL" id="KXJ96450.1"/>
    </source>
</evidence>
<dbReference type="AlphaFoldDB" id="A0A136JH12"/>
<dbReference type="PANTHER" id="PTHR43233:SF1">
    <property type="entry name" value="FAMILY N-ACETYLTRANSFERASE, PUTATIVE (AFU_ORTHOLOGUE AFUA_6G03350)-RELATED"/>
    <property type="match status" value="1"/>
</dbReference>
<dbReference type="GO" id="GO:0016747">
    <property type="term" value="F:acyltransferase activity, transferring groups other than amino-acyl groups"/>
    <property type="evidence" value="ECO:0007669"/>
    <property type="project" value="InterPro"/>
</dbReference>
<accession>A0A136JH12</accession>